<dbReference type="PANTHER" id="PTHR47739:SF1">
    <property type="entry name" value="TRNA1(VAL) (ADENINE(37)-N6)-METHYLTRANSFERASE"/>
    <property type="match status" value="1"/>
</dbReference>
<gene>
    <name evidence="2" type="ORF">J0B03_07095</name>
</gene>
<dbReference type="Pfam" id="PF05175">
    <property type="entry name" value="MTS"/>
    <property type="match status" value="1"/>
</dbReference>
<dbReference type="PANTHER" id="PTHR47739">
    <property type="entry name" value="TRNA1(VAL) (ADENINE(37)-N6)-METHYLTRANSFERASE"/>
    <property type="match status" value="1"/>
</dbReference>
<dbReference type="GO" id="GO:0003676">
    <property type="term" value="F:nucleic acid binding"/>
    <property type="evidence" value="ECO:0007669"/>
    <property type="project" value="InterPro"/>
</dbReference>
<feature type="domain" description="Methyltransferase small" evidence="1">
    <location>
        <begin position="36"/>
        <end position="177"/>
    </location>
</feature>
<evidence type="ECO:0000259" key="1">
    <source>
        <dbReference type="Pfam" id="PF05175"/>
    </source>
</evidence>
<dbReference type="SUPFAM" id="SSF53335">
    <property type="entry name" value="S-adenosyl-L-methionine-dependent methyltransferases"/>
    <property type="match status" value="1"/>
</dbReference>
<dbReference type="InterPro" id="IPR050210">
    <property type="entry name" value="tRNA_Adenine-N(6)_MTase"/>
</dbReference>
<dbReference type="CDD" id="cd02440">
    <property type="entry name" value="AdoMet_MTases"/>
    <property type="match status" value="1"/>
</dbReference>
<dbReference type="AlphaFoldDB" id="A0A974XD20"/>
<organism evidence="2 3">
    <name type="scientific">Alkalibacter rhizosphaerae</name>
    <dbReference type="NCBI Taxonomy" id="2815577"/>
    <lineage>
        <taxon>Bacteria</taxon>
        <taxon>Bacillati</taxon>
        <taxon>Bacillota</taxon>
        <taxon>Clostridia</taxon>
        <taxon>Eubacteriales</taxon>
        <taxon>Eubacteriaceae</taxon>
        <taxon>Alkalibacter</taxon>
    </lineage>
</organism>
<dbReference type="InterPro" id="IPR029063">
    <property type="entry name" value="SAM-dependent_MTases_sf"/>
</dbReference>
<dbReference type="GO" id="GO:0008170">
    <property type="term" value="F:N-methyltransferase activity"/>
    <property type="evidence" value="ECO:0007669"/>
    <property type="project" value="UniProtKB-ARBA"/>
</dbReference>
<dbReference type="GO" id="GO:0032259">
    <property type="term" value="P:methylation"/>
    <property type="evidence" value="ECO:0007669"/>
    <property type="project" value="InterPro"/>
</dbReference>
<dbReference type="InterPro" id="IPR007848">
    <property type="entry name" value="Small_mtfrase_dom"/>
</dbReference>
<proteinExistence type="predicted"/>
<dbReference type="RefSeq" id="WP_207298944.1">
    <property type="nucleotide sequence ID" value="NZ_CP071444.1"/>
</dbReference>
<evidence type="ECO:0000313" key="2">
    <source>
        <dbReference type="EMBL" id="QSX07602.1"/>
    </source>
</evidence>
<reference evidence="2" key="1">
    <citation type="submission" date="2021-03" db="EMBL/GenBank/DDBJ databases">
        <title>Alkalibacter marinus sp. nov., isolated from tidal flat sediment.</title>
        <authorList>
            <person name="Namirimu T."/>
            <person name="Yang J.-A."/>
            <person name="Yang S.-H."/>
            <person name="Kim Y.-J."/>
            <person name="Kwon K.K."/>
        </authorList>
    </citation>
    <scope>NUCLEOTIDE SEQUENCE</scope>
    <source>
        <strain evidence="2">ES005</strain>
    </source>
</reference>
<accession>A0A974XD20</accession>
<dbReference type="Proteomes" id="UP000663499">
    <property type="component" value="Chromosome"/>
</dbReference>
<name>A0A974XD20_9FIRM</name>
<dbReference type="InterPro" id="IPR002052">
    <property type="entry name" value="DNA_methylase_N6_adenine_CS"/>
</dbReference>
<sequence length="253" mass="28357">MEKVPVFQQERVDNLHICGLKLIQGENSFRYGVDAVLLSWMAGQKTRKGGKVADLGTGSGIIPILLAAQYQAMAYGLELVPQMADMAQRSVRLNGLEDRIRILEGDIKDLPREMEPNTFDVVVSNPPYMSPKEGLKNESLERAIARHEIHCNIQDVTAAAKRLLKTKGRFFLVHRPHRMVDVFCAMRNNGLEPKRLILVKPARGKAANMMLVEGLKEGNPGLIVEEDLYVYGEDGNYSDQILEIYQKKKGALL</sequence>
<evidence type="ECO:0000313" key="3">
    <source>
        <dbReference type="Proteomes" id="UP000663499"/>
    </source>
</evidence>
<protein>
    <submittedName>
        <fullName evidence="2">tRNA1(Val) (Adenine(37)-N6)-methyltransferase</fullName>
    </submittedName>
</protein>
<dbReference type="GO" id="GO:0008757">
    <property type="term" value="F:S-adenosylmethionine-dependent methyltransferase activity"/>
    <property type="evidence" value="ECO:0007669"/>
    <property type="project" value="UniProtKB-ARBA"/>
</dbReference>
<dbReference type="PROSITE" id="PS00092">
    <property type="entry name" value="N6_MTASE"/>
    <property type="match status" value="1"/>
</dbReference>
<dbReference type="EMBL" id="CP071444">
    <property type="protein sequence ID" value="QSX07602.1"/>
    <property type="molecule type" value="Genomic_DNA"/>
</dbReference>
<dbReference type="KEGG" id="alka:J0B03_07095"/>
<keyword evidence="3" id="KW-1185">Reference proteome</keyword>
<dbReference type="Gene3D" id="3.40.50.150">
    <property type="entry name" value="Vaccinia Virus protein VP39"/>
    <property type="match status" value="1"/>
</dbReference>